<organism evidence="1 2">
    <name type="scientific">Acaulospora morrowiae</name>
    <dbReference type="NCBI Taxonomy" id="94023"/>
    <lineage>
        <taxon>Eukaryota</taxon>
        <taxon>Fungi</taxon>
        <taxon>Fungi incertae sedis</taxon>
        <taxon>Mucoromycota</taxon>
        <taxon>Glomeromycotina</taxon>
        <taxon>Glomeromycetes</taxon>
        <taxon>Diversisporales</taxon>
        <taxon>Acaulosporaceae</taxon>
        <taxon>Acaulospora</taxon>
    </lineage>
</organism>
<accession>A0A9N9FU55</accession>
<keyword evidence="2" id="KW-1185">Reference proteome</keyword>
<comment type="caution">
    <text evidence="1">The sequence shown here is derived from an EMBL/GenBank/DDBJ whole genome shotgun (WGS) entry which is preliminary data.</text>
</comment>
<dbReference type="OrthoDB" id="2312262at2759"/>
<evidence type="ECO:0000313" key="1">
    <source>
        <dbReference type="EMBL" id="CAG8560304.1"/>
    </source>
</evidence>
<dbReference type="Proteomes" id="UP000789342">
    <property type="component" value="Unassembled WGS sequence"/>
</dbReference>
<dbReference type="PROSITE" id="PS51257">
    <property type="entry name" value="PROKAR_LIPOPROTEIN"/>
    <property type="match status" value="1"/>
</dbReference>
<sequence>MHIKKTHGCHPAGGGCTRQECSAQITYANLISGSILDITVDSGNATDGLGTSAIGHFTMSFEFGNDVRHFRFLKNPIFVNGCKCEDCKNIPRTYSSQWKFKASLPPKGTWFDVWIAIYWNCGSGDFGKYCYSQNVHYRDQVR</sequence>
<dbReference type="AlphaFoldDB" id="A0A9N9FU55"/>
<proteinExistence type="predicted"/>
<name>A0A9N9FU55_9GLOM</name>
<dbReference type="EMBL" id="CAJVPV010003810">
    <property type="protein sequence ID" value="CAG8560304.1"/>
    <property type="molecule type" value="Genomic_DNA"/>
</dbReference>
<gene>
    <name evidence="1" type="ORF">AMORRO_LOCUS5984</name>
</gene>
<evidence type="ECO:0000313" key="2">
    <source>
        <dbReference type="Proteomes" id="UP000789342"/>
    </source>
</evidence>
<protein>
    <submittedName>
        <fullName evidence="1">8496_t:CDS:1</fullName>
    </submittedName>
</protein>
<reference evidence="1" key="1">
    <citation type="submission" date="2021-06" db="EMBL/GenBank/DDBJ databases">
        <authorList>
            <person name="Kallberg Y."/>
            <person name="Tangrot J."/>
            <person name="Rosling A."/>
        </authorList>
    </citation>
    <scope>NUCLEOTIDE SEQUENCE</scope>
    <source>
        <strain evidence="1">CL551</strain>
    </source>
</reference>